<dbReference type="Proteomes" id="UP001044222">
    <property type="component" value="Unassembled WGS sequence"/>
</dbReference>
<feature type="domain" description="C2H2-type" evidence="9">
    <location>
        <begin position="482"/>
        <end position="511"/>
    </location>
</feature>
<evidence type="ECO:0000256" key="2">
    <source>
        <dbReference type="ARBA" id="ARBA00022723"/>
    </source>
</evidence>
<dbReference type="GO" id="GO:0008270">
    <property type="term" value="F:zinc ion binding"/>
    <property type="evidence" value="ECO:0007669"/>
    <property type="project" value="UniProtKB-KW"/>
</dbReference>
<dbReference type="GO" id="GO:0005634">
    <property type="term" value="C:nucleus"/>
    <property type="evidence" value="ECO:0007669"/>
    <property type="project" value="UniProtKB-SubCell"/>
</dbReference>
<keyword evidence="3" id="KW-0677">Repeat</keyword>
<feature type="compositionally biased region" description="Polar residues" evidence="8">
    <location>
        <begin position="1"/>
        <end position="11"/>
    </location>
</feature>
<dbReference type="AlphaFoldDB" id="A0A9D3MYL3"/>
<keyword evidence="4 7" id="KW-0863">Zinc-finger</keyword>
<evidence type="ECO:0000256" key="8">
    <source>
        <dbReference type="SAM" id="MobiDB-lite"/>
    </source>
</evidence>
<feature type="region of interest" description="Disordered" evidence="8">
    <location>
        <begin position="1"/>
        <end position="25"/>
    </location>
</feature>
<dbReference type="EMBL" id="JAFIRN010000001">
    <property type="protein sequence ID" value="KAG5856191.1"/>
    <property type="molecule type" value="Genomic_DNA"/>
</dbReference>
<organism evidence="10 11">
    <name type="scientific">Anguilla anguilla</name>
    <name type="common">European freshwater eel</name>
    <name type="synonym">Muraena anguilla</name>
    <dbReference type="NCBI Taxonomy" id="7936"/>
    <lineage>
        <taxon>Eukaryota</taxon>
        <taxon>Metazoa</taxon>
        <taxon>Chordata</taxon>
        <taxon>Craniata</taxon>
        <taxon>Vertebrata</taxon>
        <taxon>Euteleostomi</taxon>
        <taxon>Actinopterygii</taxon>
        <taxon>Neopterygii</taxon>
        <taxon>Teleostei</taxon>
        <taxon>Anguilliformes</taxon>
        <taxon>Anguillidae</taxon>
        <taxon>Anguilla</taxon>
    </lineage>
</organism>
<dbReference type="InterPro" id="IPR050888">
    <property type="entry name" value="ZnF_C2H2-type_TF"/>
</dbReference>
<evidence type="ECO:0000313" key="10">
    <source>
        <dbReference type="EMBL" id="KAG5856191.1"/>
    </source>
</evidence>
<gene>
    <name evidence="10" type="ORF">ANANG_G00005410</name>
</gene>
<feature type="region of interest" description="Disordered" evidence="8">
    <location>
        <begin position="426"/>
        <end position="452"/>
    </location>
</feature>
<dbReference type="PROSITE" id="PS50157">
    <property type="entry name" value="ZINC_FINGER_C2H2_2"/>
    <property type="match status" value="1"/>
</dbReference>
<proteinExistence type="predicted"/>
<evidence type="ECO:0000256" key="1">
    <source>
        <dbReference type="ARBA" id="ARBA00004123"/>
    </source>
</evidence>
<protein>
    <recommendedName>
        <fullName evidence="9">C2H2-type domain-containing protein</fullName>
    </recommendedName>
</protein>
<accession>A0A9D3MYL3</accession>
<feature type="region of interest" description="Disordered" evidence="8">
    <location>
        <begin position="121"/>
        <end position="146"/>
    </location>
</feature>
<sequence>MLNQVLQSCSPGSVERVSGTGEPGSATRVCLTRRNTRTRCWRALAFGATSAASPARCHGNSLSTNILSTPAISSLQCPRCFITFRDLQTSLQHPALYERRLRGRTVFTCCRCERTFPLPPALHPPASPPSGPGSRPGGGGGARGRTPRCPAVLQSRQCGAGFRNRRARQCHTRLSHPEEYQDQVLARSRLRCHLCGLPCSLSRQLIEHQHSQHPLCPRCFITFRDLQTSLQHPALYERRLRGRTVFACRRCERTFPPPASSPPTSEPTARAGKQAGRRGRGERKNAKMPTSPSLLPLPDRHKCPHCNFLFRDAKTKMRHMNVKHPTGCPLPPPLFFSTGDEEREEEEEVVMAVQVKEEDEDDFSTALRHRGNLNPASPHQGGGKEGVVKVPIKPDAGDVRTKEETIEGVCECALCGKGFEQLLAAAGQRRRGRRREHSAPRGPGATPAGTAGSCVTARRRCGSTRGCTRWSGPTSASMGAVWACHVLFGGEDCGNTFKRASGLQRHRSIHTQVLYSATASTQPAPELLPSHKSTRTVLLCGLQIQEELGEILHHNSCFPLESQHSTT</sequence>
<dbReference type="SMART" id="SM00355">
    <property type="entry name" value="ZnF_C2H2"/>
    <property type="match status" value="4"/>
</dbReference>
<evidence type="ECO:0000256" key="6">
    <source>
        <dbReference type="ARBA" id="ARBA00023242"/>
    </source>
</evidence>
<feature type="compositionally biased region" description="Pro residues" evidence="8">
    <location>
        <begin position="255"/>
        <end position="265"/>
    </location>
</feature>
<evidence type="ECO:0000256" key="4">
    <source>
        <dbReference type="ARBA" id="ARBA00022771"/>
    </source>
</evidence>
<dbReference type="PANTHER" id="PTHR24406">
    <property type="entry name" value="TRANSCRIPTIONAL REPRESSOR CTCFL-RELATED"/>
    <property type="match status" value="1"/>
</dbReference>
<comment type="caution">
    <text evidence="10">The sequence shown here is derived from an EMBL/GenBank/DDBJ whole genome shotgun (WGS) entry which is preliminary data.</text>
</comment>
<feature type="compositionally biased region" description="Pro residues" evidence="8">
    <location>
        <begin position="121"/>
        <end position="131"/>
    </location>
</feature>
<evidence type="ECO:0000256" key="3">
    <source>
        <dbReference type="ARBA" id="ARBA00022737"/>
    </source>
</evidence>
<feature type="compositionally biased region" description="Gly residues" evidence="8">
    <location>
        <begin position="134"/>
        <end position="143"/>
    </location>
</feature>
<evidence type="ECO:0000259" key="9">
    <source>
        <dbReference type="PROSITE" id="PS50157"/>
    </source>
</evidence>
<keyword evidence="2" id="KW-0479">Metal-binding</keyword>
<dbReference type="InterPro" id="IPR013087">
    <property type="entry name" value="Znf_C2H2_type"/>
</dbReference>
<evidence type="ECO:0000256" key="5">
    <source>
        <dbReference type="ARBA" id="ARBA00022833"/>
    </source>
</evidence>
<evidence type="ECO:0000256" key="7">
    <source>
        <dbReference type="PROSITE-ProRule" id="PRU00042"/>
    </source>
</evidence>
<keyword evidence="6" id="KW-0539">Nucleus</keyword>
<keyword evidence="5" id="KW-0862">Zinc</keyword>
<name>A0A9D3MYL3_ANGAN</name>
<reference evidence="10" key="1">
    <citation type="submission" date="2021-01" db="EMBL/GenBank/DDBJ databases">
        <title>A chromosome-scale assembly of European eel, Anguilla anguilla.</title>
        <authorList>
            <person name="Henkel C."/>
            <person name="Jong-Raadsen S.A."/>
            <person name="Dufour S."/>
            <person name="Weltzien F.-A."/>
            <person name="Palstra A.P."/>
            <person name="Pelster B."/>
            <person name="Spaink H.P."/>
            <person name="Van Den Thillart G.E."/>
            <person name="Jansen H."/>
            <person name="Zahm M."/>
            <person name="Klopp C."/>
            <person name="Cedric C."/>
            <person name="Louis A."/>
            <person name="Berthelot C."/>
            <person name="Parey E."/>
            <person name="Roest Crollius H."/>
            <person name="Montfort J."/>
            <person name="Robinson-Rechavi M."/>
            <person name="Bucao C."/>
            <person name="Bouchez O."/>
            <person name="Gislard M."/>
            <person name="Lluch J."/>
            <person name="Milhes M."/>
            <person name="Lampietro C."/>
            <person name="Lopez Roques C."/>
            <person name="Donnadieu C."/>
            <person name="Braasch I."/>
            <person name="Desvignes T."/>
            <person name="Postlethwait J."/>
            <person name="Bobe J."/>
            <person name="Guiguen Y."/>
            <person name="Dirks R."/>
        </authorList>
    </citation>
    <scope>NUCLEOTIDE SEQUENCE</scope>
    <source>
        <strain evidence="10">Tag_6206</strain>
        <tissue evidence="10">Liver</tissue>
    </source>
</reference>
<evidence type="ECO:0000313" key="11">
    <source>
        <dbReference type="Proteomes" id="UP001044222"/>
    </source>
</evidence>
<keyword evidence="11" id="KW-1185">Reference proteome</keyword>
<comment type="subcellular location">
    <subcellularLocation>
        <location evidence="1">Nucleus</location>
    </subcellularLocation>
</comment>
<feature type="compositionally biased region" description="Low complexity" evidence="8">
    <location>
        <begin position="440"/>
        <end position="452"/>
    </location>
</feature>
<feature type="region of interest" description="Disordered" evidence="8">
    <location>
        <begin position="254"/>
        <end position="298"/>
    </location>
</feature>
<dbReference type="PROSITE" id="PS00028">
    <property type="entry name" value="ZINC_FINGER_C2H2_1"/>
    <property type="match status" value="2"/>
</dbReference>